<feature type="domain" description="Helicase ATP-binding" evidence="10">
    <location>
        <begin position="871"/>
        <end position="1059"/>
    </location>
</feature>
<evidence type="ECO:0000256" key="6">
    <source>
        <dbReference type="ARBA" id="ARBA00022840"/>
    </source>
</evidence>
<evidence type="ECO:0000256" key="7">
    <source>
        <dbReference type="ARBA" id="ARBA00023125"/>
    </source>
</evidence>
<feature type="compositionally biased region" description="Polar residues" evidence="9">
    <location>
        <begin position="1614"/>
        <end position="1624"/>
    </location>
</feature>
<evidence type="ECO:0000256" key="2">
    <source>
        <dbReference type="ARBA" id="ARBA00007025"/>
    </source>
</evidence>
<name>T5AAP5_OPHSC</name>
<evidence type="ECO:0000256" key="4">
    <source>
        <dbReference type="ARBA" id="ARBA00022801"/>
    </source>
</evidence>
<dbReference type="PROSITE" id="PS51192">
    <property type="entry name" value="HELICASE_ATP_BIND_1"/>
    <property type="match status" value="1"/>
</dbReference>
<dbReference type="InterPro" id="IPR049730">
    <property type="entry name" value="SNF2/RAD54-like_C"/>
</dbReference>
<dbReference type="GO" id="GO:0016887">
    <property type="term" value="F:ATP hydrolysis activity"/>
    <property type="evidence" value="ECO:0007669"/>
    <property type="project" value="InterPro"/>
</dbReference>
<comment type="similarity">
    <text evidence="2">Belongs to the SNF2/RAD54 helicase family.</text>
</comment>
<comment type="subcellular location">
    <subcellularLocation>
        <location evidence="1">Nucleus</location>
    </subcellularLocation>
</comment>
<feature type="region of interest" description="Disordered" evidence="9">
    <location>
        <begin position="1571"/>
        <end position="1590"/>
    </location>
</feature>
<evidence type="ECO:0000256" key="5">
    <source>
        <dbReference type="ARBA" id="ARBA00022806"/>
    </source>
</evidence>
<feature type="region of interest" description="Disordered" evidence="9">
    <location>
        <begin position="1605"/>
        <end position="1624"/>
    </location>
</feature>
<dbReference type="InterPro" id="IPR014001">
    <property type="entry name" value="Helicase_ATP-bd"/>
</dbReference>
<dbReference type="PANTHER" id="PTHR45797:SF1">
    <property type="entry name" value="HELICASE ARIP4"/>
    <property type="match status" value="1"/>
</dbReference>
<feature type="region of interest" description="Disordered" evidence="9">
    <location>
        <begin position="99"/>
        <end position="204"/>
    </location>
</feature>
<dbReference type="SMART" id="SM00487">
    <property type="entry name" value="DEXDc"/>
    <property type="match status" value="1"/>
</dbReference>
<keyword evidence="4" id="KW-0378">Hydrolase</keyword>
<dbReference type="SMART" id="SM00490">
    <property type="entry name" value="HELICc"/>
    <property type="match status" value="1"/>
</dbReference>
<dbReference type="Proteomes" id="UP000019374">
    <property type="component" value="Unassembled WGS sequence"/>
</dbReference>
<feature type="compositionally biased region" description="Basic and acidic residues" evidence="9">
    <location>
        <begin position="784"/>
        <end position="793"/>
    </location>
</feature>
<feature type="region of interest" description="Disordered" evidence="9">
    <location>
        <begin position="1513"/>
        <end position="1560"/>
    </location>
</feature>
<feature type="compositionally biased region" description="Acidic residues" evidence="9">
    <location>
        <begin position="760"/>
        <end position="769"/>
    </location>
</feature>
<dbReference type="Pfam" id="PF24580">
    <property type="entry name" value="DUF7607"/>
    <property type="match status" value="1"/>
</dbReference>
<evidence type="ECO:0000259" key="11">
    <source>
        <dbReference type="PROSITE" id="PS51194"/>
    </source>
</evidence>
<proteinExistence type="inferred from homology"/>
<sequence>MEGVRHDDPFLWDVEAVVESLCSLSRPCTRDQVALADRIKEEGVDGHTLLTFEFVCSRIELFDCLGIKLGAHKASLGRAIIGLRAKSPAFRRWKLDLTREQPEDVPASPEPSLPSLPVVSQPAQNPHGEASDASAEQPMGGQEPDLAKRKLQQLEDQTRDEPVSEGPPALEPLDESTTQPRHDSSHADTGHERSTKRKRLVPTHLTEKPVNLSPLPLATEADVVMSQPAVEEDQYGFAWEQAAPHAYLGKGVMPMHAIKSPTHGLTTQVLEDRDTFATSFPVRLPTGLRLMANRVMKRHLIGRGRKEALWRQGLVAMESPESWDVDDDIIELSDLPDSFDEQTLREIEAEKAEALQPHNLVEPERVHALLQEAVDGFKEHWEHTKLLKHQRKAHKIWTDARRRGTKTRQVLQARQLAKAIDKRLHTLWADIVEEKWAKEDEVRLQARSLEQSVEDKQYNVWLAATLISSIEPPKPDSLPRPKRPATRRPQSPNGSEVLTSSDEEDFIVPDHEPEEAMDIEMDIDKAAPVRVKNEPVLHGLTPMKAESPMLIDLTQIETPQSLRRARRDTSIIDLTLTPASPRRLFVELSSQGDVGNTHASEKSPPSDETFESVEQIGTQLPKHWVERKDRSNLLICLLWRLPAARRIRIFQAARDNPSDELFALSIGKHLSEPLQDLGQLDEGGIEAVPFDMTSLFLSYIRVKICRPIRIIRLSDGWKGKIIKGKEDTWRKFHDFLKHIESAFPQNSQIFRTDAFDVEPDPLDEAEDDARPDSQGTPSRSRKNAPKEIVRNKDAVDLRERERRRIEEQESRRLKLRASLNTSGMMSRDKSRLIINETKHEDQPFIYVNEEAGKRIKDHQVDGVRFLWNQIVLDADVRQGCLLAHTMGLGKTMQVITFLSAIQESVKSADPAVTAQIPEDLRESKTLVLCPPGLVDNWMDEFLLWAPRGLFGPIRKIESALSQEERSQAVRNWAQEGGVLITGYKMLQKVVAEDEKIEEKLITGPNIVVADEAHVLKNPDTKVHSVCSRFKTNCRIALTGSPLANNVQEYYCMINWVAANYLGPLGEFKEIYEQPIHQGLWGDSLGWEKRKALKMLQVLKETVAPKVHRRTIKSLKNDLPPKHEFVIYMPPTALQRKLYELYVSGVGGGKSKHKKLPQAHIFRIVGDLGALCNHPRCFHQKMLDARVREDGKPGLVPESVITLALKETNSALDLNNPGLSLKTELLSLILDEAREARDKVLVFSQSLPTLDYLMNLLQMQKRRICRLDGETAINKRQDMTKRFNVGDQEAYLISTNAGGVGLNIQGANRVVIFDFKWNPVQEQQAIGRAYRIGQEKPVFVYRFIMAGTFEEDLQNKAIFKTQLASRVVDKKNPVSWSKRQGTYLHPIKPVPAKSLDHFIGKDRVLDKLISYKSNGEAIRSIVSTDTFEEEDPDVDLTAEERRDAEDMVKLNRLRMTDPEEYERQRGEEHRRLLMERVNLTVQHDLNAGLQVETISGVPTTTQALAPLPLRAAIDGPGGLPASHSTRGTHQSGFTADQQQHFTSGQQQHFTAGQQQQIAAGPANAQRLYKPPRQRDLDVRSASSPDRSVNAGAHGWREHVLWQRAPPPRRGLDVRSASSPDRSVSAGTHCTFCRALQLTTREPSEGQL</sequence>
<keyword evidence="3" id="KW-0547">Nucleotide-binding</keyword>
<dbReference type="Gene3D" id="3.40.50.300">
    <property type="entry name" value="P-loop containing nucleotide triphosphate hydrolases"/>
    <property type="match status" value="1"/>
</dbReference>
<dbReference type="InterPro" id="IPR000330">
    <property type="entry name" value="SNF2_N"/>
</dbReference>
<gene>
    <name evidence="12" type="ORF">OCS_04651</name>
</gene>
<keyword evidence="7" id="KW-0238">DNA-binding</keyword>
<evidence type="ECO:0000313" key="12">
    <source>
        <dbReference type="EMBL" id="EQK99633.1"/>
    </source>
</evidence>
<protein>
    <submittedName>
        <fullName evidence="12">Chromatin-remodeling complex ATPase chain isw-1</fullName>
    </submittedName>
</protein>
<dbReference type="Pfam" id="PF00176">
    <property type="entry name" value="SNF2-rel_dom"/>
    <property type="match status" value="1"/>
</dbReference>
<feature type="compositionally biased region" description="Basic and acidic residues" evidence="9">
    <location>
        <begin position="180"/>
        <end position="193"/>
    </location>
</feature>
<feature type="compositionally biased region" description="Polar residues" evidence="9">
    <location>
        <begin position="1521"/>
        <end position="1535"/>
    </location>
</feature>
<keyword evidence="5" id="KW-0347">Helicase</keyword>
<feature type="compositionally biased region" description="Polar residues" evidence="9">
    <location>
        <begin position="488"/>
        <end position="500"/>
    </location>
</feature>
<dbReference type="InterPro" id="IPR044574">
    <property type="entry name" value="ARIP4-like"/>
</dbReference>
<evidence type="ECO:0000256" key="3">
    <source>
        <dbReference type="ARBA" id="ARBA00022741"/>
    </source>
</evidence>
<dbReference type="InterPro" id="IPR056026">
    <property type="entry name" value="DUF7607"/>
</dbReference>
<evidence type="ECO:0000256" key="1">
    <source>
        <dbReference type="ARBA" id="ARBA00004123"/>
    </source>
</evidence>
<organism evidence="12 13">
    <name type="scientific">Ophiocordyceps sinensis (strain Co18 / CGMCC 3.14243)</name>
    <name type="common">Yarsagumba caterpillar fungus</name>
    <name type="synonym">Hirsutella sinensis</name>
    <dbReference type="NCBI Taxonomy" id="911162"/>
    <lineage>
        <taxon>Eukaryota</taxon>
        <taxon>Fungi</taxon>
        <taxon>Dikarya</taxon>
        <taxon>Ascomycota</taxon>
        <taxon>Pezizomycotina</taxon>
        <taxon>Sordariomycetes</taxon>
        <taxon>Hypocreomycetidae</taxon>
        <taxon>Hypocreales</taxon>
        <taxon>Ophiocordycipitaceae</taxon>
        <taxon>Ophiocordyceps</taxon>
    </lineage>
</organism>
<dbReference type="GO" id="GO:0005634">
    <property type="term" value="C:nucleus"/>
    <property type="evidence" value="ECO:0007669"/>
    <property type="project" value="UniProtKB-SubCell"/>
</dbReference>
<feature type="region of interest" description="Disordered" evidence="9">
    <location>
        <begin position="471"/>
        <end position="506"/>
    </location>
</feature>
<feature type="compositionally biased region" description="Basic and acidic residues" evidence="9">
    <location>
        <begin position="145"/>
        <end position="162"/>
    </location>
</feature>
<dbReference type="InterPro" id="IPR001650">
    <property type="entry name" value="Helicase_C-like"/>
</dbReference>
<dbReference type="HOGENOM" id="CLU_001161_0_0_1"/>
<dbReference type="eggNOG" id="KOG1015">
    <property type="taxonomic scope" value="Eukaryota"/>
</dbReference>
<dbReference type="Gene3D" id="3.40.50.10810">
    <property type="entry name" value="Tandem AAA-ATPase domain"/>
    <property type="match status" value="1"/>
</dbReference>
<dbReference type="PROSITE" id="PS51194">
    <property type="entry name" value="HELICASE_CTER"/>
    <property type="match status" value="1"/>
</dbReference>
<evidence type="ECO:0000313" key="13">
    <source>
        <dbReference type="Proteomes" id="UP000019374"/>
    </source>
</evidence>
<keyword evidence="8" id="KW-0539">Nucleus</keyword>
<feature type="domain" description="Helicase C-terminal" evidence="11">
    <location>
        <begin position="1220"/>
        <end position="1374"/>
    </location>
</feature>
<evidence type="ECO:0000256" key="9">
    <source>
        <dbReference type="SAM" id="MobiDB-lite"/>
    </source>
</evidence>
<feature type="region of interest" description="Disordered" evidence="9">
    <location>
        <begin position="590"/>
        <end position="609"/>
    </location>
</feature>
<keyword evidence="6" id="KW-0067">ATP-binding</keyword>
<dbReference type="PANTHER" id="PTHR45797">
    <property type="entry name" value="RAD54-LIKE"/>
    <property type="match status" value="1"/>
</dbReference>
<dbReference type="GO" id="GO:0003677">
    <property type="term" value="F:DNA binding"/>
    <property type="evidence" value="ECO:0007669"/>
    <property type="project" value="UniProtKB-KW"/>
</dbReference>
<reference evidence="12 13" key="1">
    <citation type="journal article" date="2013" name="Chin. Sci. Bull.">
        <title>Genome survey uncovers the secrets of sex and lifestyle in caterpillar fungus.</title>
        <authorList>
            <person name="Hu X."/>
            <person name="Zhang Y."/>
            <person name="Xiao G."/>
            <person name="Zheng P."/>
            <person name="Xia Y."/>
            <person name="Zhang X."/>
            <person name="St Leger R.J."/>
            <person name="Liu X."/>
            <person name="Wang C."/>
        </authorList>
    </citation>
    <scope>NUCLEOTIDE SEQUENCE [LARGE SCALE GENOMIC DNA]</scope>
    <source>
        <strain evidence="13">Co18 / CGMCC 3.14243</strain>
        <tissue evidence="12">Fruit-body</tissue>
    </source>
</reference>
<dbReference type="OrthoDB" id="2020972at2759"/>
<dbReference type="InterPro" id="IPR038718">
    <property type="entry name" value="SNF2-like_sf"/>
</dbReference>
<dbReference type="CDD" id="cd18793">
    <property type="entry name" value="SF2_C_SNF"/>
    <property type="match status" value="1"/>
</dbReference>
<dbReference type="InterPro" id="IPR027417">
    <property type="entry name" value="P-loop_NTPase"/>
</dbReference>
<evidence type="ECO:0000259" key="10">
    <source>
        <dbReference type="PROSITE" id="PS51192"/>
    </source>
</evidence>
<evidence type="ECO:0000256" key="8">
    <source>
        <dbReference type="ARBA" id="ARBA00023242"/>
    </source>
</evidence>
<dbReference type="Pfam" id="PF00271">
    <property type="entry name" value="Helicase_C"/>
    <property type="match status" value="1"/>
</dbReference>
<feature type="compositionally biased region" description="Low complexity" evidence="9">
    <location>
        <begin position="1536"/>
        <end position="1560"/>
    </location>
</feature>
<dbReference type="GO" id="GO:0005524">
    <property type="term" value="F:ATP binding"/>
    <property type="evidence" value="ECO:0007669"/>
    <property type="project" value="UniProtKB-KW"/>
</dbReference>
<dbReference type="GO" id="GO:0004386">
    <property type="term" value="F:helicase activity"/>
    <property type="evidence" value="ECO:0007669"/>
    <property type="project" value="UniProtKB-KW"/>
</dbReference>
<dbReference type="SUPFAM" id="SSF52540">
    <property type="entry name" value="P-loop containing nucleoside triphosphate hydrolases"/>
    <property type="match status" value="2"/>
</dbReference>
<dbReference type="EMBL" id="KE653233">
    <property type="protein sequence ID" value="EQK99633.1"/>
    <property type="molecule type" value="Genomic_DNA"/>
</dbReference>
<accession>T5AAP5</accession>
<feature type="region of interest" description="Disordered" evidence="9">
    <location>
        <begin position="760"/>
        <end position="793"/>
    </location>
</feature>